<evidence type="ECO:0000259" key="5">
    <source>
        <dbReference type="PROSITE" id="PS51352"/>
    </source>
</evidence>
<dbReference type="PROSITE" id="PS51352">
    <property type="entry name" value="THIOREDOXIN_2"/>
    <property type="match status" value="1"/>
</dbReference>
<organism evidence="6">
    <name type="scientific">uncultured Flavobacteriia bacterium</name>
    <dbReference type="NCBI Taxonomy" id="212695"/>
    <lineage>
        <taxon>Bacteria</taxon>
        <taxon>Pseudomonadati</taxon>
        <taxon>Bacteroidota</taxon>
        <taxon>Flavobacteriia</taxon>
        <taxon>environmental samples</taxon>
    </lineage>
</organism>
<evidence type="ECO:0000256" key="1">
    <source>
        <dbReference type="ARBA" id="ARBA00004196"/>
    </source>
</evidence>
<dbReference type="GO" id="GO:0030313">
    <property type="term" value="C:cell envelope"/>
    <property type="evidence" value="ECO:0007669"/>
    <property type="project" value="UniProtKB-SubCell"/>
</dbReference>
<dbReference type="PANTHER" id="PTHR42852:SF6">
    <property type="entry name" value="THIOL:DISULFIDE INTERCHANGE PROTEIN DSBE"/>
    <property type="match status" value="1"/>
</dbReference>
<name>H6RIJ0_9BACT</name>
<comment type="subcellular location">
    <subcellularLocation>
        <location evidence="1">Cell envelope</location>
    </subcellularLocation>
</comment>
<dbReference type="AlphaFoldDB" id="H6RIJ0"/>
<evidence type="ECO:0000313" key="6">
    <source>
        <dbReference type="EMBL" id="CCG00965.1"/>
    </source>
</evidence>
<dbReference type="GO" id="GO:0017004">
    <property type="term" value="P:cytochrome complex assembly"/>
    <property type="evidence" value="ECO:0007669"/>
    <property type="project" value="UniProtKB-KW"/>
</dbReference>
<evidence type="ECO:0000256" key="2">
    <source>
        <dbReference type="ARBA" id="ARBA00022748"/>
    </source>
</evidence>
<gene>
    <name evidence="6" type="primary">resA</name>
    <name evidence="6" type="ORF">S3_BF_A10_0032</name>
</gene>
<protein>
    <submittedName>
        <fullName evidence="6">Thiol:disulfide interchange protein</fullName>
    </submittedName>
</protein>
<evidence type="ECO:0000256" key="3">
    <source>
        <dbReference type="ARBA" id="ARBA00023157"/>
    </source>
</evidence>
<keyword evidence="3" id="KW-1015">Disulfide bond</keyword>
<feature type="domain" description="Thioredoxin" evidence="5">
    <location>
        <begin position="28"/>
        <end position="174"/>
    </location>
</feature>
<reference evidence="6" key="2">
    <citation type="submission" date="2012-02" db="EMBL/GenBank/DDBJ databases">
        <authorList>
            <person name="Genoscope - CEA"/>
        </authorList>
    </citation>
    <scope>NUCLEOTIDE SEQUENCE</scope>
</reference>
<dbReference type="CDD" id="cd02966">
    <property type="entry name" value="TlpA_like_family"/>
    <property type="match status" value="1"/>
</dbReference>
<reference evidence="6" key="1">
    <citation type="journal article" date="2012" name="Environ. Microbiol.">
        <title>Genomic content of uncultured Bacteroidetes from contrasting oceanic provinces in the North Atlantic Ocean.</title>
        <authorList>
            <person name="Gomez-Pereira P.R."/>
            <person name="Schuler M."/>
            <person name="Fuchs B.M."/>
            <person name="Bennke C."/>
            <person name="Teeling H."/>
            <person name="Waldmann J."/>
            <person name="Richter M."/>
            <person name="Barbe V."/>
            <person name="Bataille E."/>
            <person name="Glockner F.O."/>
            <person name="Amann R."/>
        </authorList>
    </citation>
    <scope>NUCLEOTIDE SEQUENCE</scope>
</reference>
<dbReference type="InterPro" id="IPR050553">
    <property type="entry name" value="Thioredoxin_ResA/DsbE_sf"/>
</dbReference>
<dbReference type="EMBL" id="FO117621">
    <property type="protein sequence ID" value="CCG00965.1"/>
    <property type="molecule type" value="Genomic_DNA"/>
</dbReference>
<evidence type="ECO:0000256" key="4">
    <source>
        <dbReference type="ARBA" id="ARBA00023284"/>
    </source>
</evidence>
<sequence length="174" mass="19817">MTNIRISVFALVLILCTAFKSHVTDIKPAVGDIAPEIILRNPDGKLIKLTDLRGKVVLIDFWAGWCRTCRIENNTIRQAYDSYKDKSFDIGEGFTVYSVSLDTDLESWQKAIVNDRLSWPNHGCEFKKWESDIVKTYNFTYLPHSLLIDGKGKIIYKGLFGNKLAETLAKHMAE</sequence>
<dbReference type="InterPro" id="IPR012336">
    <property type="entry name" value="Thioredoxin-like_fold"/>
</dbReference>
<dbReference type="InterPro" id="IPR013766">
    <property type="entry name" value="Thioredoxin_domain"/>
</dbReference>
<dbReference type="InterPro" id="IPR036249">
    <property type="entry name" value="Thioredoxin-like_sf"/>
</dbReference>
<accession>H6RIJ0</accession>
<dbReference type="PANTHER" id="PTHR42852">
    <property type="entry name" value="THIOL:DISULFIDE INTERCHANGE PROTEIN DSBE"/>
    <property type="match status" value="1"/>
</dbReference>
<keyword evidence="2" id="KW-0201">Cytochrome c-type biogenesis</keyword>
<dbReference type="SUPFAM" id="SSF52833">
    <property type="entry name" value="Thioredoxin-like"/>
    <property type="match status" value="1"/>
</dbReference>
<dbReference type="Pfam" id="PF13905">
    <property type="entry name" value="Thioredoxin_8"/>
    <property type="match status" value="1"/>
</dbReference>
<keyword evidence="4" id="KW-0676">Redox-active center</keyword>
<proteinExistence type="predicted"/>
<dbReference type="Gene3D" id="3.40.30.10">
    <property type="entry name" value="Glutaredoxin"/>
    <property type="match status" value="1"/>
</dbReference>